<dbReference type="STRING" id="644352.J3PHR8"/>
<evidence type="ECO:0000313" key="3">
    <source>
        <dbReference type="EMBL" id="EJT69430.1"/>
    </source>
</evidence>
<feature type="coiled-coil region" evidence="1">
    <location>
        <begin position="574"/>
        <end position="608"/>
    </location>
</feature>
<dbReference type="GO" id="GO:0007076">
    <property type="term" value="P:mitotic chromosome condensation"/>
    <property type="evidence" value="ECO:0007669"/>
    <property type="project" value="TreeGrafter"/>
</dbReference>
<gene>
    <name evidence="4" type="primary">20353507</name>
    <name evidence="3" type="ORF">GGTG_13049</name>
</gene>
<dbReference type="Proteomes" id="UP000006039">
    <property type="component" value="Unassembled WGS sequence"/>
</dbReference>
<reference evidence="3" key="3">
    <citation type="submission" date="2010-09" db="EMBL/GenBank/DDBJ databases">
        <title>Annotation of Gaeumannomyces graminis var. tritici R3-111a-1.</title>
        <authorList>
            <consortium name="The Broad Institute Genome Sequencing Platform"/>
            <person name="Ma L.-J."/>
            <person name="Dead R."/>
            <person name="Young S.K."/>
            <person name="Zeng Q."/>
            <person name="Gargeya S."/>
            <person name="Fitzgerald M."/>
            <person name="Haas B."/>
            <person name="Abouelleil A."/>
            <person name="Alvarado L."/>
            <person name="Arachchi H.M."/>
            <person name="Berlin A."/>
            <person name="Brown A."/>
            <person name="Chapman S.B."/>
            <person name="Chen Z."/>
            <person name="Dunbar C."/>
            <person name="Freedman E."/>
            <person name="Gearin G."/>
            <person name="Gellesch M."/>
            <person name="Goldberg J."/>
            <person name="Griggs A."/>
            <person name="Gujja S."/>
            <person name="Heiman D."/>
            <person name="Howarth C."/>
            <person name="Larson L."/>
            <person name="Lui A."/>
            <person name="MacDonald P.J.P."/>
            <person name="Mehta T."/>
            <person name="Montmayeur A."/>
            <person name="Murphy C."/>
            <person name="Neiman D."/>
            <person name="Pearson M."/>
            <person name="Priest M."/>
            <person name="Roberts A."/>
            <person name="Saif S."/>
            <person name="Shea T."/>
            <person name="Shenoy N."/>
            <person name="Sisk P."/>
            <person name="Stolte C."/>
            <person name="Sykes S."/>
            <person name="Yandava C."/>
            <person name="Wortman J."/>
            <person name="Nusbaum C."/>
            <person name="Birren B."/>
        </authorList>
    </citation>
    <scope>NUCLEOTIDE SEQUENCE</scope>
    <source>
        <strain evidence="3">R3-111a-1</strain>
    </source>
</reference>
<organism evidence="3">
    <name type="scientific">Gaeumannomyces tritici (strain R3-111a-1)</name>
    <name type="common">Wheat and barley take-all root rot fungus</name>
    <name type="synonym">Gaeumannomyces graminis var. tritici</name>
    <dbReference type="NCBI Taxonomy" id="644352"/>
    <lineage>
        <taxon>Eukaryota</taxon>
        <taxon>Fungi</taxon>
        <taxon>Dikarya</taxon>
        <taxon>Ascomycota</taxon>
        <taxon>Pezizomycotina</taxon>
        <taxon>Sordariomycetes</taxon>
        <taxon>Sordariomycetidae</taxon>
        <taxon>Magnaporthales</taxon>
        <taxon>Magnaporthaceae</taxon>
        <taxon>Gaeumannomyces</taxon>
    </lineage>
</organism>
<keyword evidence="5" id="KW-1185">Reference proteome</keyword>
<dbReference type="GeneID" id="20353507"/>
<dbReference type="GO" id="GO:0000793">
    <property type="term" value="C:condensed chromosome"/>
    <property type="evidence" value="ECO:0007669"/>
    <property type="project" value="TreeGrafter"/>
</dbReference>
<reference evidence="4" key="4">
    <citation type="journal article" date="2015" name="G3 (Bethesda)">
        <title>Genome sequences of three phytopathogenic species of the Magnaporthaceae family of fungi.</title>
        <authorList>
            <person name="Okagaki L.H."/>
            <person name="Nunes C.C."/>
            <person name="Sailsbery J."/>
            <person name="Clay B."/>
            <person name="Brown D."/>
            <person name="John T."/>
            <person name="Oh Y."/>
            <person name="Young N."/>
            <person name="Fitzgerald M."/>
            <person name="Haas B.J."/>
            <person name="Zeng Q."/>
            <person name="Young S."/>
            <person name="Adiconis X."/>
            <person name="Fan L."/>
            <person name="Levin J.Z."/>
            <person name="Mitchell T.K."/>
            <person name="Okubara P.A."/>
            <person name="Farman M.L."/>
            <person name="Kohn L.M."/>
            <person name="Birren B."/>
            <person name="Ma L.-J."/>
            <person name="Dean R.A."/>
        </authorList>
    </citation>
    <scope>NUCLEOTIDE SEQUENCE</scope>
    <source>
        <strain evidence="4">R3-111a-1</strain>
    </source>
</reference>
<reference evidence="4" key="5">
    <citation type="submission" date="2018-04" db="UniProtKB">
        <authorList>
            <consortium name="EnsemblFungi"/>
        </authorList>
    </citation>
    <scope>IDENTIFICATION</scope>
    <source>
        <strain evidence="4">R3-111a-1</strain>
    </source>
</reference>
<accession>J3PHR8</accession>
<protein>
    <submittedName>
        <fullName evidence="3 4">Uncharacterized protein</fullName>
    </submittedName>
</protein>
<feature type="region of interest" description="Disordered" evidence="2">
    <location>
        <begin position="469"/>
        <end position="499"/>
    </location>
</feature>
<dbReference type="EMBL" id="GL385404">
    <property type="protein sequence ID" value="EJT69430.1"/>
    <property type="molecule type" value="Genomic_DNA"/>
</dbReference>
<feature type="compositionally biased region" description="Polar residues" evidence="2">
    <location>
        <begin position="434"/>
        <end position="448"/>
    </location>
</feature>
<dbReference type="EnsemblFungi" id="EJT69430">
    <property type="protein sequence ID" value="EJT69430"/>
    <property type="gene ID" value="GGTG_13049"/>
</dbReference>
<feature type="compositionally biased region" description="Basic and acidic residues" evidence="2">
    <location>
        <begin position="22"/>
        <end position="36"/>
    </location>
</feature>
<dbReference type="AlphaFoldDB" id="J3PHR8"/>
<feature type="compositionally biased region" description="Polar residues" evidence="2">
    <location>
        <begin position="372"/>
        <end position="390"/>
    </location>
</feature>
<proteinExistence type="predicted"/>
<feature type="region of interest" description="Disordered" evidence="2">
    <location>
        <begin position="254"/>
        <end position="273"/>
    </location>
</feature>
<dbReference type="RefSeq" id="XP_009229215.1">
    <property type="nucleotide sequence ID" value="XM_009230951.1"/>
</dbReference>
<dbReference type="GO" id="GO:0003682">
    <property type="term" value="F:chromatin binding"/>
    <property type="evidence" value="ECO:0007669"/>
    <property type="project" value="TreeGrafter"/>
</dbReference>
<name>J3PHR8_GAET3</name>
<feature type="region of interest" description="Disordered" evidence="2">
    <location>
        <begin position="1"/>
        <end position="139"/>
    </location>
</feature>
<feature type="compositionally biased region" description="Low complexity" evidence="2">
    <location>
        <begin position="95"/>
        <end position="117"/>
    </location>
</feature>
<evidence type="ECO:0000313" key="4">
    <source>
        <dbReference type="EnsemblFungi" id="EJT69430"/>
    </source>
</evidence>
<dbReference type="PANTHER" id="PTHR43941">
    <property type="entry name" value="STRUCTURAL MAINTENANCE OF CHROMOSOMES PROTEIN 2"/>
    <property type="match status" value="1"/>
</dbReference>
<evidence type="ECO:0000256" key="2">
    <source>
        <dbReference type="SAM" id="MobiDB-lite"/>
    </source>
</evidence>
<dbReference type="GO" id="GO:0000785">
    <property type="term" value="C:chromatin"/>
    <property type="evidence" value="ECO:0007669"/>
    <property type="project" value="TreeGrafter"/>
</dbReference>
<dbReference type="PANTHER" id="PTHR43941:SF1">
    <property type="entry name" value="STRUCTURAL MAINTENANCE OF CHROMOSOMES PROTEIN 2"/>
    <property type="match status" value="1"/>
</dbReference>
<dbReference type="SUPFAM" id="SSF58113">
    <property type="entry name" value="Apolipoprotein A-I"/>
    <property type="match status" value="1"/>
</dbReference>
<sequence>MKAFLQGRSSQRKGSDSAGRIETQDMKPPKHQESHMKTVPVSSSGSSKKALNKLFQRSSSSGAPATPSVDAGLTAPSGSFVAPSAQPQPQYWPAQGQEQQQQQLQLQQQQQQQQQQQYAPATTAFYPRPVDQDQHLGSQSVVPLFADSASIQRGMELHGESAMIHPAPLPSQTTQYNAPQGQMPQLPPVTAAGPLELPVQHRATPMTAPYLGTPLTLDPRQSWKPSDRSPMTVAPPAPAELQVVPVSVTVSNVSGRPATSTEQMPHRERTLPVASESTLKLVPNIAPLKTNKRRSVPPRASSDGKVMGMNSFKNTEGEPLSRATTSGSDGAVVGAPAASHFRNVGPGGNEAEMASRVEAGGSQEPHVESRLPAQSATTRPPQELAATTESGGAPGGVASRPSTAGGTTASESESALEKYHQPQMPVAGAGADNNFPQPHIASSQQMQSPYYLPDGDALLGRAADAASAGAARTGPADSHGNAPAGYKAFKPPTTSERPSRDVRIQQMILQHRPEFVTGGDGAVDWVETLVAFVPTLLEKARGQSTQGPGAEAYNAVGSRSASSGRGGVQGGRAERQLRDELAALQKTVASLEQEKGRLQDDLRYFKAKATKRGEAIRERDDVIRDREDEIAELKKFMGSKVSDLKRDCDDAAARLSRADADRAALQSSLAHARHETESQKAQYAGLAESLGREVNKYKGMSEQWAQALNDERADFQTRLTTLERTQQENLAKQKASYDTAVQQLNHKFVEELKRVQMDHAASVERLNSIIANIGSKHQAEVEESRNKHASEMQDLKAQSTKAVADLKSKFEKETRGLRNRMAAYSTGTYTAIPDSDLVVSLRRLVQDISNLSLYVPQPAGYVPSPEADPGNHVARSLARGTGAATWPRFVQSVCWTVVLRGFFSLPLGFGALGCQGLGYEIMAPLFEMFIGKDMRAHEDLPDIFPEDKETNVARAWLMAGILRDVAKRDASHPENGPVLASIFEDNARLVSRELTAQLQHVSNGGLDPGAEAQVGGVVRAVGVFALEMGSQRAQVALEKCDYGEVVALGERFGDAKGGGGGGDGCGDWERVQVDLLTQPCLIRKGDGREDVSTLKVIVKGDIISL</sequence>
<keyword evidence="1" id="KW-0175">Coiled coil</keyword>
<evidence type="ECO:0000313" key="5">
    <source>
        <dbReference type="Proteomes" id="UP000006039"/>
    </source>
</evidence>
<dbReference type="OrthoDB" id="5383650at2759"/>
<feature type="region of interest" description="Disordered" evidence="2">
    <location>
        <begin position="288"/>
        <end position="453"/>
    </location>
</feature>
<dbReference type="GO" id="GO:0000796">
    <property type="term" value="C:condensin complex"/>
    <property type="evidence" value="ECO:0007669"/>
    <property type="project" value="TreeGrafter"/>
</dbReference>
<feature type="compositionally biased region" description="Polar residues" evidence="2">
    <location>
        <begin position="40"/>
        <end position="63"/>
    </location>
</feature>
<dbReference type="HOGENOM" id="CLU_282556_0_0_1"/>
<dbReference type="VEuPathDB" id="FungiDB:GGTG_13049"/>
<feature type="region of interest" description="Disordered" evidence="2">
    <location>
        <begin position="542"/>
        <end position="571"/>
    </location>
</feature>
<feature type="compositionally biased region" description="Polar residues" evidence="2">
    <location>
        <begin position="400"/>
        <end position="413"/>
    </location>
</feature>
<reference evidence="3" key="2">
    <citation type="submission" date="2010-07" db="EMBL/GenBank/DDBJ databases">
        <authorList>
            <consortium name="The Broad Institute Genome Sequencing Platform"/>
            <consortium name="Broad Institute Genome Sequencing Center for Infectious Disease"/>
            <person name="Ma L.-J."/>
            <person name="Dead R."/>
            <person name="Young S."/>
            <person name="Zeng Q."/>
            <person name="Koehrsen M."/>
            <person name="Alvarado L."/>
            <person name="Berlin A."/>
            <person name="Chapman S.B."/>
            <person name="Chen Z."/>
            <person name="Freedman E."/>
            <person name="Gellesch M."/>
            <person name="Goldberg J."/>
            <person name="Griggs A."/>
            <person name="Gujja S."/>
            <person name="Heilman E.R."/>
            <person name="Heiman D."/>
            <person name="Hepburn T."/>
            <person name="Howarth C."/>
            <person name="Jen D."/>
            <person name="Larson L."/>
            <person name="Mehta T."/>
            <person name="Neiman D."/>
            <person name="Pearson M."/>
            <person name="Roberts A."/>
            <person name="Saif S."/>
            <person name="Shea T."/>
            <person name="Shenoy N."/>
            <person name="Sisk P."/>
            <person name="Stolte C."/>
            <person name="Sykes S."/>
            <person name="Walk T."/>
            <person name="White J."/>
            <person name="Yandava C."/>
            <person name="Haas B."/>
            <person name="Nusbaum C."/>
            <person name="Birren B."/>
        </authorList>
    </citation>
    <scope>NUCLEOTIDE SEQUENCE</scope>
    <source>
        <strain evidence="3">R3-111a-1</strain>
    </source>
</reference>
<reference evidence="5" key="1">
    <citation type="submission" date="2010-07" db="EMBL/GenBank/DDBJ databases">
        <title>The genome sequence of Gaeumannomyces graminis var. tritici strain R3-111a-1.</title>
        <authorList>
            <consortium name="The Broad Institute Genome Sequencing Platform"/>
            <person name="Ma L.-J."/>
            <person name="Dead R."/>
            <person name="Young S."/>
            <person name="Zeng Q."/>
            <person name="Koehrsen M."/>
            <person name="Alvarado L."/>
            <person name="Berlin A."/>
            <person name="Chapman S.B."/>
            <person name="Chen Z."/>
            <person name="Freedman E."/>
            <person name="Gellesch M."/>
            <person name="Goldberg J."/>
            <person name="Griggs A."/>
            <person name="Gujja S."/>
            <person name="Heilman E.R."/>
            <person name="Heiman D."/>
            <person name="Hepburn T."/>
            <person name="Howarth C."/>
            <person name="Jen D."/>
            <person name="Larson L."/>
            <person name="Mehta T."/>
            <person name="Neiman D."/>
            <person name="Pearson M."/>
            <person name="Roberts A."/>
            <person name="Saif S."/>
            <person name="Shea T."/>
            <person name="Shenoy N."/>
            <person name="Sisk P."/>
            <person name="Stolte C."/>
            <person name="Sykes S."/>
            <person name="Walk T."/>
            <person name="White J."/>
            <person name="Yandava C."/>
            <person name="Haas B."/>
            <person name="Nusbaum C."/>
            <person name="Birren B."/>
        </authorList>
    </citation>
    <scope>NUCLEOTIDE SEQUENCE [LARGE SCALE GENOMIC DNA]</scope>
    <source>
        <strain evidence="5">R3-111a-1</strain>
    </source>
</reference>
<evidence type="ECO:0000256" key="1">
    <source>
        <dbReference type="SAM" id="Coils"/>
    </source>
</evidence>
<dbReference type="eggNOG" id="ENOG502T5UD">
    <property type="taxonomic scope" value="Eukaryota"/>
</dbReference>